<dbReference type="AlphaFoldDB" id="A0A238XWI9"/>
<dbReference type="InterPro" id="IPR004090">
    <property type="entry name" value="Chemotax_Me-accpt_rcpt"/>
</dbReference>
<evidence type="ECO:0000313" key="14">
    <source>
        <dbReference type="EMBL" id="SNR62938.1"/>
    </source>
</evidence>
<dbReference type="SMART" id="SM00283">
    <property type="entry name" value="MA"/>
    <property type="match status" value="1"/>
</dbReference>
<dbReference type="SUPFAM" id="SSF103190">
    <property type="entry name" value="Sensory domain-like"/>
    <property type="match status" value="1"/>
</dbReference>
<dbReference type="Gene3D" id="3.30.450.20">
    <property type="entry name" value="PAS domain"/>
    <property type="match status" value="1"/>
</dbReference>
<dbReference type="Pfam" id="PF00015">
    <property type="entry name" value="MCPsignal"/>
    <property type="match status" value="1"/>
</dbReference>
<dbReference type="InterPro" id="IPR003660">
    <property type="entry name" value="HAMP_dom"/>
</dbReference>
<keyword evidence="6 11" id="KW-0472">Membrane</keyword>
<evidence type="ECO:0000256" key="7">
    <source>
        <dbReference type="ARBA" id="ARBA00023224"/>
    </source>
</evidence>
<dbReference type="Pfam" id="PF00672">
    <property type="entry name" value="HAMP"/>
    <property type="match status" value="1"/>
</dbReference>
<gene>
    <name evidence="14" type="ORF">SAMN04488503_0471</name>
</gene>
<dbReference type="PANTHER" id="PTHR32089">
    <property type="entry name" value="METHYL-ACCEPTING CHEMOTAXIS PROTEIN MCPB"/>
    <property type="match status" value="1"/>
</dbReference>
<dbReference type="Gene3D" id="1.10.287.950">
    <property type="entry name" value="Methyl-accepting chemotaxis protein"/>
    <property type="match status" value="1"/>
</dbReference>
<keyword evidence="4 11" id="KW-0812">Transmembrane</keyword>
<dbReference type="OrthoDB" id="5759972at2"/>
<dbReference type="CDD" id="cd11386">
    <property type="entry name" value="MCP_signal"/>
    <property type="match status" value="1"/>
</dbReference>
<dbReference type="PRINTS" id="PR00260">
    <property type="entry name" value="CHEMTRNSDUCR"/>
</dbReference>
<comment type="similarity">
    <text evidence="8">Belongs to the methyl-accepting chemotaxis (MCP) protein family.</text>
</comment>
<organism evidence="14 15">
    <name type="scientific">Humidesulfovibrio mexicanus</name>
    <dbReference type="NCBI Taxonomy" id="147047"/>
    <lineage>
        <taxon>Bacteria</taxon>
        <taxon>Pseudomonadati</taxon>
        <taxon>Thermodesulfobacteriota</taxon>
        <taxon>Desulfovibrionia</taxon>
        <taxon>Desulfovibrionales</taxon>
        <taxon>Desulfovibrionaceae</taxon>
        <taxon>Humidesulfovibrio</taxon>
    </lineage>
</organism>
<dbReference type="Proteomes" id="UP000198324">
    <property type="component" value="Unassembled WGS sequence"/>
</dbReference>
<sequence>MKLGLRSKLLSPTIIAVIVSMALAGFFSAKTASDQLWNELENSSRLLAANLTSAAGSFAGNVRGAVLLQANSDRVRKALTDPTPEHIEDARKVLLDLRDYDESVQGVNVLDAKGEVVFGDDPKAKGNFADRGYFKKAIKGEANISEPVISRVTNKPVFMAAAPIKQGEKILGIIYARVDLAKFSENMVDPVKVGQSGYAYMVSDTGLVFSHPDKETILKVNISETDWGKQVMGKDSGTVSYNWEGVTRTSVFSRDKTTGWRAIISISSHDIEKATGSVRNSSLLFGVLGIALVCAAIVFILNKVLKDLDKSVGFAEAVAAGDLGQTLDMHRDDELGRLSDSLRKMVESLKGMISQAQDKTMEAERQTELARVATEEAQQAKAEAERAKREGMLHAAQQLEGIVEVVTSASTELSSQIEESSRGAENQAARVSETATAMEEMTATVLEVAKNAGEAAETAGSARTKAQSGAHIVSRVVTSMSDVQTQSNQLKDDMAKLGKQAEDIGRIMTVITDIADQTNLLALNAAIEAARAGDAGRGFAVVADEVRKLAEKTMQATKEVGEAIAVIQHSTRVNVENVDKSVRLIETTTGLAEESGAALAEIVSLVDAASDQVRSIATASEEQSSASEEINRSIEEVNIISSETSQAMGEAAKAVSELAEQSQMLQKLIAKLEQDGRG</sequence>
<protein>
    <submittedName>
        <fullName evidence="14">Methyl-accepting chemotaxis sensory transducer with Cache sensor</fullName>
    </submittedName>
</protein>
<dbReference type="CDD" id="cd12914">
    <property type="entry name" value="PDC1_DGC_like"/>
    <property type="match status" value="1"/>
</dbReference>
<evidence type="ECO:0000256" key="5">
    <source>
        <dbReference type="ARBA" id="ARBA00022989"/>
    </source>
</evidence>
<accession>A0A238XWI9</accession>
<reference evidence="14 15" key="1">
    <citation type="submission" date="2017-06" db="EMBL/GenBank/DDBJ databases">
        <authorList>
            <person name="Kim H.J."/>
            <person name="Triplett B.A."/>
        </authorList>
    </citation>
    <scope>NUCLEOTIDE SEQUENCE [LARGE SCALE GENOMIC DNA]</scope>
    <source>
        <strain evidence="14 15">DSM 13116</strain>
    </source>
</reference>
<dbReference type="SMART" id="SM00304">
    <property type="entry name" value="HAMP"/>
    <property type="match status" value="1"/>
</dbReference>
<evidence type="ECO:0000256" key="1">
    <source>
        <dbReference type="ARBA" id="ARBA00004651"/>
    </source>
</evidence>
<evidence type="ECO:0000256" key="6">
    <source>
        <dbReference type="ARBA" id="ARBA00023136"/>
    </source>
</evidence>
<dbReference type="Pfam" id="PF02743">
    <property type="entry name" value="dCache_1"/>
    <property type="match status" value="1"/>
</dbReference>
<keyword evidence="7 9" id="KW-0807">Transducer</keyword>
<dbReference type="SUPFAM" id="SSF58104">
    <property type="entry name" value="Methyl-accepting chemotaxis protein (MCP) signaling domain"/>
    <property type="match status" value="1"/>
</dbReference>
<dbReference type="PANTHER" id="PTHR32089:SF112">
    <property type="entry name" value="LYSOZYME-LIKE PROTEIN-RELATED"/>
    <property type="match status" value="1"/>
</dbReference>
<keyword evidence="10" id="KW-0175">Coiled coil</keyword>
<dbReference type="CDD" id="cd06225">
    <property type="entry name" value="HAMP"/>
    <property type="match status" value="1"/>
</dbReference>
<dbReference type="GO" id="GO:0007165">
    <property type="term" value="P:signal transduction"/>
    <property type="evidence" value="ECO:0007669"/>
    <property type="project" value="UniProtKB-KW"/>
</dbReference>
<dbReference type="GO" id="GO:0006935">
    <property type="term" value="P:chemotaxis"/>
    <property type="evidence" value="ECO:0007669"/>
    <property type="project" value="UniProtKB-KW"/>
</dbReference>
<evidence type="ECO:0000256" key="8">
    <source>
        <dbReference type="ARBA" id="ARBA00029447"/>
    </source>
</evidence>
<keyword evidence="15" id="KW-1185">Reference proteome</keyword>
<evidence type="ECO:0000256" key="9">
    <source>
        <dbReference type="PROSITE-ProRule" id="PRU00284"/>
    </source>
</evidence>
<dbReference type="PROSITE" id="PS50111">
    <property type="entry name" value="CHEMOTAXIS_TRANSDUC_2"/>
    <property type="match status" value="1"/>
</dbReference>
<evidence type="ECO:0000259" key="13">
    <source>
        <dbReference type="PROSITE" id="PS50885"/>
    </source>
</evidence>
<comment type="subcellular location">
    <subcellularLocation>
        <location evidence="1">Cell membrane</location>
        <topology evidence="1">Multi-pass membrane protein</topology>
    </subcellularLocation>
</comment>
<keyword evidence="3" id="KW-0145">Chemotaxis</keyword>
<name>A0A238XWI9_9BACT</name>
<evidence type="ECO:0000256" key="3">
    <source>
        <dbReference type="ARBA" id="ARBA00022500"/>
    </source>
</evidence>
<keyword evidence="2" id="KW-1003">Cell membrane</keyword>
<feature type="domain" description="Methyl-accepting transducer" evidence="12">
    <location>
        <begin position="402"/>
        <end position="638"/>
    </location>
</feature>
<dbReference type="CDD" id="cd12912">
    <property type="entry name" value="PDC2_MCP_like"/>
    <property type="match status" value="1"/>
</dbReference>
<dbReference type="RefSeq" id="WP_089271320.1">
    <property type="nucleotide sequence ID" value="NZ_FZOC01000001.1"/>
</dbReference>
<dbReference type="InterPro" id="IPR004089">
    <property type="entry name" value="MCPsignal_dom"/>
</dbReference>
<dbReference type="Gene3D" id="6.10.340.10">
    <property type="match status" value="1"/>
</dbReference>
<dbReference type="EMBL" id="FZOC01000001">
    <property type="protein sequence ID" value="SNR62938.1"/>
    <property type="molecule type" value="Genomic_DNA"/>
</dbReference>
<evidence type="ECO:0000256" key="2">
    <source>
        <dbReference type="ARBA" id="ARBA00022475"/>
    </source>
</evidence>
<keyword evidence="5 11" id="KW-1133">Transmembrane helix</keyword>
<feature type="domain" description="HAMP" evidence="13">
    <location>
        <begin position="302"/>
        <end position="354"/>
    </location>
</feature>
<dbReference type="GO" id="GO:0004888">
    <property type="term" value="F:transmembrane signaling receptor activity"/>
    <property type="evidence" value="ECO:0007669"/>
    <property type="project" value="InterPro"/>
</dbReference>
<feature type="transmembrane region" description="Helical" evidence="11">
    <location>
        <begin position="283"/>
        <end position="301"/>
    </location>
</feature>
<dbReference type="FunFam" id="1.10.287.950:FF:000001">
    <property type="entry name" value="Methyl-accepting chemotaxis sensory transducer"/>
    <property type="match status" value="1"/>
</dbReference>
<evidence type="ECO:0000256" key="4">
    <source>
        <dbReference type="ARBA" id="ARBA00022692"/>
    </source>
</evidence>
<dbReference type="InterPro" id="IPR033479">
    <property type="entry name" value="dCache_1"/>
</dbReference>
<proteinExistence type="inferred from homology"/>
<evidence type="ECO:0000259" key="12">
    <source>
        <dbReference type="PROSITE" id="PS50111"/>
    </source>
</evidence>
<feature type="coiled-coil region" evidence="10">
    <location>
        <begin position="346"/>
        <end position="390"/>
    </location>
</feature>
<dbReference type="GO" id="GO:0005886">
    <property type="term" value="C:plasma membrane"/>
    <property type="evidence" value="ECO:0007669"/>
    <property type="project" value="UniProtKB-SubCell"/>
</dbReference>
<evidence type="ECO:0000256" key="10">
    <source>
        <dbReference type="SAM" id="Coils"/>
    </source>
</evidence>
<dbReference type="PROSITE" id="PS50885">
    <property type="entry name" value="HAMP"/>
    <property type="match status" value="1"/>
</dbReference>
<evidence type="ECO:0000313" key="15">
    <source>
        <dbReference type="Proteomes" id="UP000198324"/>
    </source>
</evidence>
<evidence type="ECO:0000256" key="11">
    <source>
        <dbReference type="SAM" id="Phobius"/>
    </source>
</evidence>
<dbReference type="InterPro" id="IPR029151">
    <property type="entry name" value="Sensor-like_sf"/>
</dbReference>